<dbReference type="SUPFAM" id="SSF52172">
    <property type="entry name" value="CheY-like"/>
    <property type="match status" value="1"/>
</dbReference>
<dbReference type="SUPFAM" id="SSF109604">
    <property type="entry name" value="HD-domain/PDEase-like"/>
    <property type="match status" value="1"/>
</dbReference>
<dbReference type="RefSeq" id="WP_279253818.1">
    <property type="nucleotide sequence ID" value="NZ_SHNP01000006.1"/>
</dbReference>
<feature type="domain" description="HD-GYP" evidence="4">
    <location>
        <begin position="155"/>
        <end position="356"/>
    </location>
</feature>
<dbReference type="SMART" id="SM00471">
    <property type="entry name" value="HDc"/>
    <property type="match status" value="1"/>
</dbReference>
<reference evidence="5" key="1">
    <citation type="submission" date="2019-02" db="EMBL/GenBank/DDBJ databases">
        <authorList>
            <person name="Li S.-H."/>
        </authorList>
    </citation>
    <scope>NUCLEOTIDE SEQUENCE</scope>
    <source>
        <strain evidence="5">IMCC8485</strain>
    </source>
</reference>
<dbReference type="SMART" id="SM00448">
    <property type="entry name" value="REC"/>
    <property type="match status" value="1"/>
</dbReference>
<keyword evidence="2" id="KW-0175">Coiled coil</keyword>
<name>A0ABT3SYT3_9GAMM</name>
<evidence type="ECO:0000259" key="4">
    <source>
        <dbReference type="PROSITE" id="PS51832"/>
    </source>
</evidence>
<evidence type="ECO:0000313" key="5">
    <source>
        <dbReference type="EMBL" id="MCX2975161.1"/>
    </source>
</evidence>
<dbReference type="Pfam" id="PF13487">
    <property type="entry name" value="HD_5"/>
    <property type="match status" value="1"/>
</dbReference>
<dbReference type="InterPro" id="IPR052020">
    <property type="entry name" value="Cyclic_di-GMP/3'3'-cGAMP_PDE"/>
</dbReference>
<dbReference type="PROSITE" id="PS51832">
    <property type="entry name" value="HD_GYP"/>
    <property type="match status" value="1"/>
</dbReference>
<dbReference type="InterPro" id="IPR003607">
    <property type="entry name" value="HD/PDEase_dom"/>
</dbReference>
<dbReference type="CDD" id="cd00077">
    <property type="entry name" value="HDc"/>
    <property type="match status" value="1"/>
</dbReference>
<dbReference type="PANTHER" id="PTHR45228">
    <property type="entry name" value="CYCLIC DI-GMP PHOSPHODIESTERASE TM_0186-RELATED"/>
    <property type="match status" value="1"/>
</dbReference>
<feature type="modified residue" description="4-aspartylphosphate" evidence="1">
    <location>
        <position position="52"/>
    </location>
</feature>
<dbReference type="Pfam" id="PF00072">
    <property type="entry name" value="Response_reg"/>
    <property type="match status" value="1"/>
</dbReference>
<keyword evidence="6" id="KW-1185">Reference proteome</keyword>
<feature type="domain" description="Response regulatory" evidence="3">
    <location>
        <begin position="2"/>
        <end position="121"/>
    </location>
</feature>
<dbReference type="Proteomes" id="UP001143307">
    <property type="component" value="Unassembled WGS sequence"/>
</dbReference>
<feature type="coiled-coil region" evidence="2">
    <location>
        <begin position="110"/>
        <end position="161"/>
    </location>
</feature>
<keyword evidence="1" id="KW-0597">Phosphoprotein</keyword>
<sequence>MKILLVEDDLATREEVSDLLETLGHDTVDSDCAEEALQYIRSDGSADLILFDLNMPGTSGLDMIKEVRHTSAQAVSTMPAICMTGSKDAHAVVELLKTGITDFLFKPLRLADLKSSLQKVESEISRVRAQESQAAALNDKLNEKDKLLEELSLELSESQTESVLCLAYAAEYKDLGTGAHLRRISKYAERMAELLGWSEERCSSIALAAPLHDVGKIGIPDTVLNKTGTLTSREFNCLKSHTTLGAEILSASKSPVMRLGAKIAHYHHENYDGTGYPSGLVGSQIPIEAMITAIVDVYDALRTSRPYKEAMDHASAIDTMCNGDERTDVSKFHPELLKTFLHNHHDFGEIYRKNTVADVPPIVLNAVAH</sequence>
<comment type="caution">
    <text evidence="5">The sequence shown here is derived from an EMBL/GenBank/DDBJ whole genome shotgun (WGS) entry which is preliminary data.</text>
</comment>
<accession>A0ABT3SYT3</accession>
<proteinExistence type="predicted"/>
<dbReference type="CDD" id="cd00156">
    <property type="entry name" value="REC"/>
    <property type="match status" value="1"/>
</dbReference>
<dbReference type="InterPro" id="IPR011006">
    <property type="entry name" value="CheY-like_superfamily"/>
</dbReference>
<gene>
    <name evidence="5" type="ORF">EYC87_16375</name>
</gene>
<dbReference type="Gene3D" id="1.10.3210.10">
    <property type="entry name" value="Hypothetical protein af1432"/>
    <property type="match status" value="1"/>
</dbReference>
<protein>
    <submittedName>
        <fullName evidence="5">Response regulator</fullName>
    </submittedName>
</protein>
<dbReference type="InterPro" id="IPR037522">
    <property type="entry name" value="HD_GYP_dom"/>
</dbReference>
<dbReference type="EMBL" id="SHNP01000006">
    <property type="protein sequence ID" value="MCX2975161.1"/>
    <property type="molecule type" value="Genomic_DNA"/>
</dbReference>
<evidence type="ECO:0000256" key="2">
    <source>
        <dbReference type="SAM" id="Coils"/>
    </source>
</evidence>
<dbReference type="Gene3D" id="3.40.50.2300">
    <property type="match status" value="1"/>
</dbReference>
<dbReference type="PROSITE" id="PS50110">
    <property type="entry name" value="RESPONSE_REGULATORY"/>
    <property type="match status" value="1"/>
</dbReference>
<evidence type="ECO:0000313" key="6">
    <source>
        <dbReference type="Proteomes" id="UP001143307"/>
    </source>
</evidence>
<evidence type="ECO:0000259" key="3">
    <source>
        <dbReference type="PROSITE" id="PS50110"/>
    </source>
</evidence>
<dbReference type="InterPro" id="IPR001789">
    <property type="entry name" value="Sig_transdc_resp-reg_receiver"/>
</dbReference>
<evidence type="ECO:0000256" key="1">
    <source>
        <dbReference type="PROSITE-ProRule" id="PRU00169"/>
    </source>
</evidence>
<organism evidence="5 6">
    <name type="scientific">Candidatus Seongchinamella marina</name>
    <dbReference type="NCBI Taxonomy" id="2518990"/>
    <lineage>
        <taxon>Bacteria</taxon>
        <taxon>Pseudomonadati</taxon>
        <taxon>Pseudomonadota</taxon>
        <taxon>Gammaproteobacteria</taxon>
        <taxon>Cellvibrionales</taxon>
        <taxon>Halieaceae</taxon>
        <taxon>Seongchinamella</taxon>
    </lineage>
</organism>